<evidence type="ECO:0000256" key="7">
    <source>
        <dbReference type="ARBA" id="ARBA00022737"/>
    </source>
</evidence>
<dbReference type="SUPFAM" id="SSF52058">
    <property type="entry name" value="L domain-like"/>
    <property type="match status" value="1"/>
</dbReference>
<keyword evidence="11" id="KW-0675">Receptor</keyword>
<gene>
    <name evidence="16" type="primary">LOC107587877</name>
</gene>
<keyword evidence="5" id="KW-0812">Transmembrane</keyword>
<feature type="domain" description="TIR" evidence="15">
    <location>
        <begin position="384"/>
        <end position="535"/>
    </location>
</feature>
<evidence type="ECO:0000256" key="10">
    <source>
        <dbReference type="ARBA" id="ARBA00023136"/>
    </source>
</evidence>
<evidence type="ECO:0000256" key="8">
    <source>
        <dbReference type="ARBA" id="ARBA00022859"/>
    </source>
</evidence>
<dbReference type="InterPro" id="IPR035897">
    <property type="entry name" value="Toll_tir_struct_dom_sf"/>
</dbReference>
<feature type="region of interest" description="Disordered" evidence="14">
    <location>
        <begin position="564"/>
        <end position="588"/>
    </location>
</feature>
<dbReference type="GO" id="GO:0038023">
    <property type="term" value="F:signaling receptor activity"/>
    <property type="evidence" value="ECO:0007669"/>
    <property type="project" value="TreeGrafter"/>
</dbReference>
<evidence type="ECO:0000313" key="16">
    <source>
        <dbReference type="Ensembl" id="ENSSGRP00000013404.1"/>
    </source>
</evidence>
<reference evidence="16" key="2">
    <citation type="submission" date="2025-09" db="UniProtKB">
        <authorList>
            <consortium name="Ensembl"/>
        </authorList>
    </citation>
    <scope>IDENTIFICATION</scope>
</reference>
<dbReference type="GO" id="GO:0006954">
    <property type="term" value="P:inflammatory response"/>
    <property type="evidence" value="ECO:0007669"/>
    <property type="project" value="UniProtKB-KW"/>
</dbReference>
<dbReference type="SUPFAM" id="SSF52200">
    <property type="entry name" value="Toll/Interleukin receptor TIR domain"/>
    <property type="match status" value="1"/>
</dbReference>
<keyword evidence="8" id="KW-0391">Immunity</keyword>
<evidence type="ECO:0000256" key="9">
    <source>
        <dbReference type="ARBA" id="ARBA00022989"/>
    </source>
</evidence>
<feature type="compositionally biased region" description="Basic and acidic residues" evidence="14">
    <location>
        <begin position="574"/>
        <end position="584"/>
    </location>
</feature>
<evidence type="ECO:0000256" key="5">
    <source>
        <dbReference type="ARBA" id="ARBA00022692"/>
    </source>
</evidence>
<evidence type="ECO:0000256" key="4">
    <source>
        <dbReference type="ARBA" id="ARBA00022614"/>
    </source>
</evidence>
<dbReference type="GO" id="GO:0005886">
    <property type="term" value="C:plasma membrane"/>
    <property type="evidence" value="ECO:0007669"/>
    <property type="project" value="TreeGrafter"/>
</dbReference>
<evidence type="ECO:0000313" key="17">
    <source>
        <dbReference type="Proteomes" id="UP000472262"/>
    </source>
</evidence>
<dbReference type="InterPro" id="IPR003591">
    <property type="entry name" value="Leu-rich_rpt_typical-subtyp"/>
</dbReference>
<evidence type="ECO:0000256" key="2">
    <source>
        <dbReference type="ARBA" id="ARBA00009634"/>
    </source>
</evidence>
<dbReference type="SMART" id="SM00369">
    <property type="entry name" value="LRR_TYP"/>
    <property type="match status" value="5"/>
</dbReference>
<keyword evidence="10" id="KW-0472">Membrane</keyword>
<dbReference type="Pfam" id="PF13855">
    <property type="entry name" value="LRR_8"/>
    <property type="match status" value="1"/>
</dbReference>
<dbReference type="Proteomes" id="UP000472262">
    <property type="component" value="Unassembled WGS sequence"/>
</dbReference>
<organism evidence="16 17">
    <name type="scientific">Sinocyclocheilus grahami</name>
    <name type="common">Dianchi golden-line fish</name>
    <name type="synonym">Barbus grahami</name>
    <dbReference type="NCBI Taxonomy" id="75366"/>
    <lineage>
        <taxon>Eukaryota</taxon>
        <taxon>Metazoa</taxon>
        <taxon>Chordata</taxon>
        <taxon>Craniata</taxon>
        <taxon>Vertebrata</taxon>
        <taxon>Euteleostomi</taxon>
        <taxon>Actinopterygii</taxon>
        <taxon>Neopterygii</taxon>
        <taxon>Teleostei</taxon>
        <taxon>Ostariophysi</taxon>
        <taxon>Cypriniformes</taxon>
        <taxon>Cyprinidae</taxon>
        <taxon>Cyprininae</taxon>
        <taxon>Sinocyclocheilus</taxon>
    </lineage>
</organism>
<keyword evidence="9" id="KW-1133">Transmembrane helix</keyword>
<evidence type="ECO:0000256" key="6">
    <source>
        <dbReference type="ARBA" id="ARBA00022729"/>
    </source>
</evidence>
<evidence type="ECO:0000256" key="1">
    <source>
        <dbReference type="ARBA" id="ARBA00004167"/>
    </source>
</evidence>
<evidence type="ECO:0000256" key="13">
    <source>
        <dbReference type="ARBA" id="ARBA00023198"/>
    </source>
</evidence>
<dbReference type="Gene3D" id="3.80.10.10">
    <property type="entry name" value="Ribonuclease Inhibitor"/>
    <property type="match status" value="1"/>
</dbReference>
<dbReference type="InterPro" id="IPR001611">
    <property type="entry name" value="Leu-rich_rpt"/>
</dbReference>
<dbReference type="SMART" id="SM00255">
    <property type="entry name" value="TIR"/>
    <property type="match status" value="1"/>
</dbReference>
<comment type="subcellular location">
    <subcellularLocation>
        <location evidence="1">Membrane</location>
        <topology evidence="1">Single-pass membrane protein</topology>
    </subcellularLocation>
</comment>
<dbReference type="GO" id="GO:0002224">
    <property type="term" value="P:toll-like receptor signaling pathway"/>
    <property type="evidence" value="ECO:0007669"/>
    <property type="project" value="TreeGrafter"/>
</dbReference>
<keyword evidence="17" id="KW-1185">Reference proteome</keyword>
<dbReference type="InterPro" id="IPR000157">
    <property type="entry name" value="TIR_dom"/>
</dbReference>
<name>A0A672KM15_SINGR</name>
<keyword evidence="3" id="KW-0399">Innate immunity</keyword>
<evidence type="ECO:0000256" key="14">
    <source>
        <dbReference type="SAM" id="MobiDB-lite"/>
    </source>
</evidence>
<keyword evidence="7" id="KW-0677">Repeat</keyword>
<dbReference type="InterPro" id="IPR032675">
    <property type="entry name" value="LRR_dom_sf"/>
</dbReference>
<keyword evidence="13" id="KW-0395">Inflammatory response</keyword>
<comment type="similarity">
    <text evidence="2">Belongs to the Toll-like receptor family.</text>
</comment>
<proteinExistence type="inferred from homology"/>
<keyword evidence="4" id="KW-0433">Leucine-rich repeat</keyword>
<accession>A0A672KM15</accession>
<evidence type="ECO:0000256" key="3">
    <source>
        <dbReference type="ARBA" id="ARBA00022588"/>
    </source>
</evidence>
<dbReference type="Ensembl" id="ENSSGRT00000014500.1">
    <property type="protein sequence ID" value="ENSSGRP00000013404.1"/>
    <property type="gene ID" value="ENSSGRG00000008456.1"/>
</dbReference>
<dbReference type="Pfam" id="PF01582">
    <property type="entry name" value="TIR"/>
    <property type="match status" value="1"/>
</dbReference>
<keyword evidence="12" id="KW-0325">Glycoprotein</keyword>
<reference evidence="16" key="1">
    <citation type="submission" date="2025-08" db="UniProtKB">
        <authorList>
            <consortium name="Ensembl"/>
        </authorList>
    </citation>
    <scope>IDENTIFICATION</scope>
</reference>
<dbReference type="PROSITE" id="PS51450">
    <property type="entry name" value="LRR"/>
    <property type="match status" value="2"/>
</dbReference>
<protein>
    <submittedName>
        <fullName evidence="16">Toll-like receptor 2</fullName>
    </submittedName>
</protein>
<evidence type="ECO:0000256" key="11">
    <source>
        <dbReference type="ARBA" id="ARBA00023170"/>
    </source>
</evidence>
<dbReference type="PROSITE" id="PS50104">
    <property type="entry name" value="TIR"/>
    <property type="match status" value="1"/>
</dbReference>
<dbReference type="AlphaFoldDB" id="A0A672KM15"/>
<sequence>KIVHIKPTKANQSCKITSDRRSADCKGLRLDHVPITNLTASLEELDLSFNTIQVISKQDLFKLSHLRVLMLNFNNISLIVDDAFHGNIFLENLNLFNNSLTEIPFKALKPLTNLKVLEMSNNLYTQASLDASFLNFTKLKVLSIGGSLVNSLGSHDIYVLKNISLDKFAIKTGTGFKSYEPGYFSNLDTKNLWFDIAFDKKPDMLPMILKDLANKTFDVLRFRNLFEFQYYTGKQDIFSGLQYVKTQLLTFYRGKFNEEVMRMALVNLEISSIKGLELLLIDFARSQNRTQGSSVTNLTLEKLVLSDISNPDIMRFDWSFTWLNHVRQFIVWNVNFNSVPCDSWPEMQSVELLDISNNQLRDSYIYNPLCDIRNALHKLETFKVSRNRLTSLSDLASLTKDFLCISQLTLSQCDYISHHSTYLTIVTLYHTVSEIFYKFPNRILKCFLVIKVIFVLSRNFVNSEWCNYELYFAQQRAIGKTFSDVILIVKEPIDPTSLPSKFCKLKRMLNTKTYLEWPQQPTEQSFFWVQLRSVLGQPNIIRQRTTSRHSRLSSVRSVSLIELPQDQSSAGTDEDGHQISDEPSNRCQQTLENLLEGHK</sequence>
<dbReference type="Gene3D" id="3.40.50.10140">
    <property type="entry name" value="Toll/interleukin-1 receptor homology (TIR) domain"/>
    <property type="match status" value="1"/>
</dbReference>
<evidence type="ECO:0000259" key="15">
    <source>
        <dbReference type="PROSITE" id="PS50104"/>
    </source>
</evidence>
<dbReference type="GO" id="GO:0045087">
    <property type="term" value="P:innate immune response"/>
    <property type="evidence" value="ECO:0007669"/>
    <property type="project" value="UniProtKB-KW"/>
</dbReference>
<dbReference type="PANTHER" id="PTHR24365:SF26">
    <property type="entry name" value="TOLL-LIKE RECEPTOR 18"/>
    <property type="match status" value="1"/>
</dbReference>
<evidence type="ECO:0000256" key="12">
    <source>
        <dbReference type="ARBA" id="ARBA00023180"/>
    </source>
</evidence>
<keyword evidence="6" id="KW-0732">Signal</keyword>
<dbReference type="PANTHER" id="PTHR24365">
    <property type="entry name" value="TOLL-LIKE RECEPTOR"/>
    <property type="match status" value="1"/>
</dbReference>